<sequence>MAKVAVSGPVPGPLSSNSLPFGRGVSNHQAGTTMKKRKTPLELRGEQLKRRTSAAVIDEFLPASFGYEKSGGTVYGTKKAEISKNPRYIDTRVTEVFPVKKSSNIFRILNEKEKAKENFSSEQTSSLKHPPFTCNVDAKSKTQPASVEYSEKSAASATDNLARPCPRAESCSQTSHRSVTEISLGNGKSSGSKTMDMESLKHLGALHLPSISRLHTDGSERSVNISSPHLANFSSEIDILGHKIPLDFTLKATIRLVSSSSVNWCHRLSTSSNLKGVIHFASQFDCFGNQNVCHPPRFSSTPADLFSKALHSWMYPQSSLPPTVISALNLSAGHGEMDFLSKRQLAWEDSFRSLYYMLRKNMCNLFYVCTSQFVVMFIGGDCLGKTKQTCNAYITQSTRVLRSFLSEHNVSFSMPLCHSKAEQATAEDLFELSEIKRNLGQQTGRLGSTPDLDNSPQSLLAFNGNTNVHGLYDFLLNYRSLLSSLITADVPVLISPVPFQNASLSTPEVKCTEMKRSAFVPSLQSKEGELSKESSTGVCYSIEIKDTVLPPWTVCGVCASMGGEGRSFDACFTDDPISVGLNVALDSICHDKDAKTELSEELSKHKHKFIVPEAVISPCLRSSSLKNLKYSNGSYTASLLPV</sequence>
<evidence type="ECO:0000256" key="4">
    <source>
        <dbReference type="ARBA" id="ARBA00025806"/>
    </source>
</evidence>
<feature type="compositionally biased region" description="Polar residues" evidence="5">
    <location>
        <begin position="170"/>
        <end position="193"/>
    </location>
</feature>
<dbReference type="AlphaFoldDB" id="A0A7J7NSH3"/>
<evidence type="ECO:0000256" key="3">
    <source>
        <dbReference type="ARBA" id="ARBA00023242"/>
    </source>
</evidence>
<keyword evidence="7" id="KW-1185">Reference proteome</keyword>
<feature type="region of interest" description="Disordered" evidence="5">
    <location>
        <begin position="154"/>
        <end position="194"/>
    </location>
</feature>
<comment type="similarity">
    <text evidence="4">Belongs to the DONSON family.</text>
</comment>
<evidence type="ECO:0000313" key="6">
    <source>
        <dbReference type="EMBL" id="KAF6169922.1"/>
    </source>
</evidence>
<accession>A0A7J7NSH3</accession>
<evidence type="ECO:0000256" key="1">
    <source>
        <dbReference type="ARBA" id="ARBA00004123"/>
    </source>
</evidence>
<evidence type="ECO:0008006" key="8">
    <source>
        <dbReference type="Google" id="ProtNLM"/>
    </source>
</evidence>
<dbReference type="InterPro" id="IPR024861">
    <property type="entry name" value="Donson"/>
</dbReference>
<keyword evidence="2" id="KW-0217">Developmental protein</keyword>
<dbReference type="PANTHER" id="PTHR12972">
    <property type="entry name" value="DOWNSTREAM NEIGHBOR OF SON"/>
    <property type="match status" value="1"/>
</dbReference>
<comment type="caution">
    <text evidence="6">The sequence shown here is derived from an EMBL/GenBank/DDBJ whole genome shotgun (WGS) entry which is preliminary data.</text>
</comment>
<evidence type="ECO:0000256" key="5">
    <source>
        <dbReference type="SAM" id="MobiDB-lite"/>
    </source>
</evidence>
<dbReference type="EMBL" id="JACGCM010000622">
    <property type="protein sequence ID" value="KAF6169922.1"/>
    <property type="molecule type" value="Genomic_DNA"/>
</dbReference>
<proteinExistence type="inferred from homology"/>
<dbReference type="OrthoDB" id="534063at2759"/>
<dbReference type="GO" id="GO:0005634">
    <property type="term" value="C:nucleus"/>
    <property type="evidence" value="ECO:0007669"/>
    <property type="project" value="UniProtKB-SubCell"/>
</dbReference>
<evidence type="ECO:0000256" key="2">
    <source>
        <dbReference type="ARBA" id="ARBA00022473"/>
    </source>
</evidence>
<reference evidence="6 7" key="1">
    <citation type="journal article" date="2020" name="IScience">
        <title>Genome Sequencing of the Endangered Kingdonia uniflora (Circaeasteraceae, Ranunculales) Reveals Potential Mechanisms of Evolutionary Specialization.</title>
        <authorList>
            <person name="Sun Y."/>
            <person name="Deng T."/>
            <person name="Zhang A."/>
            <person name="Moore M.J."/>
            <person name="Landis J.B."/>
            <person name="Lin N."/>
            <person name="Zhang H."/>
            <person name="Zhang X."/>
            <person name="Huang J."/>
            <person name="Zhang X."/>
            <person name="Sun H."/>
            <person name="Wang H."/>
        </authorList>
    </citation>
    <scope>NUCLEOTIDE SEQUENCE [LARGE SCALE GENOMIC DNA]</scope>
    <source>
        <strain evidence="6">TB1705</strain>
        <tissue evidence="6">Leaf</tissue>
    </source>
</reference>
<dbReference type="PANTHER" id="PTHR12972:SF0">
    <property type="entry name" value="PROTEIN DOWNSTREAM NEIGHBOR OF SON"/>
    <property type="match status" value="1"/>
</dbReference>
<gene>
    <name evidence="6" type="ORF">GIB67_034314</name>
</gene>
<dbReference type="Proteomes" id="UP000541444">
    <property type="component" value="Unassembled WGS sequence"/>
</dbReference>
<dbReference type="GO" id="GO:0033260">
    <property type="term" value="P:nuclear DNA replication"/>
    <property type="evidence" value="ECO:0007669"/>
    <property type="project" value="TreeGrafter"/>
</dbReference>
<keyword evidence="3" id="KW-0539">Nucleus</keyword>
<protein>
    <recommendedName>
        <fullName evidence="8">Protein downstream neighbor of Son</fullName>
    </recommendedName>
</protein>
<comment type="subcellular location">
    <subcellularLocation>
        <location evidence="1">Nucleus</location>
    </subcellularLocation>
</comment>
<dbReference type="PRINTS" id="PR02064">
    <property type="entry name" value="DONSON"/>
</dbReference>
<organism evidence="6 7">
    <name type="scientific">Kingdonia uniflora</name>
    <dbReference type="NCBI Taxonomy" id="39325"/>
    <lineage>
        <taxon>Eukaryota</taxon>
        <taxon>Viridiplantae</taxon>
        <taxon>Streptophyta</taxon>
        <taxon>Embryophyta</taxon>
        <taxon>Tracheophyta</taxon>
        <taxon>Spermatophyta</taxon>
        <taxon>Magnoliopsida</taxon>
        <taxon>Ranunculales</taxon>
        <taxon>Circaeasteraceae</taxon>
        <taxon>Kingdonia</taxon>
    </lineage>
</organism>
<evidence type="ECO:0000313" key="7">
    <source>
        <dbReference type="Proteomes" id="UP000541444"/>
    </source>
</evidence>
<feature type="region of interest" description="Disordered" evidence="5">
    <location>
        <begin position="1"/>
        <end position="37"/>
    </location>
</feature>
<name>A0A7J7NSH3_9MAGN</name>